<comment type="similarity">
    <text evidence="3">Belongs to the fatty acid desaturase type 1 family.</text>
</comment>
<evidence type="ECO:0000256" key="8">
    <source>
        <dbReference type="ARBA" id="ARBA00023004"/>
    </source>
</evidence>
<evidence type="ECO:0000256" key="9">
    <source>
        <dbReference type="ARBA" id="ARBA00023098"/>
    </source>
</evidence>
<evidence type="ECO:0000313" key="13">
    <source>
        <dbReference type="Proteomes" id="UP000829196"/>
    </source>
</evidence>
<dbReference type="AlphaFoldDB" id="A0A8T3BQ74"/>
<evidence type="ECO:0000259" key="11">
    <source>
        <dbReference type="PROSITE" id="PS50255"/>
    </source>
</evidence>
<proteinExistence type="inferred from homology"/>
<dbReference type="SUPFAM" id="SSF55856">
    <property type="entry name" value="Cytochrome b5-like heme/steroid binding domain"/>
    <property type="match status" value="1"/>
</dbReference>
<gene>
    <name evidence="12" type="ORF">KFK09_008528</name>
</gene>
<evidence type="ECO:0000256" key="10">
    <source>
        <dbReference type="ARBA" id="ARBA00023136"/>
    </source>
</evidence>
<keyword evidence="13" id="KW-1185">Reference proteome</keyword>
<sequence>MATEIEKKKHIMLEELQKHSSPSDLWISIHDKVYNLIHWIRDHPSGGMPLLNLVGQDAIDPFTALHPPSARKHLNRFFVCYHLSDN</sequence>
<dbReference type="EMBL" id="JAGYWB010000007">
    <property type="protein sequence ID" value="KAI0515860.1"/>
    <property type="molecule type" value="Genomic_DNA"/>
</dbReference>
<dbReference type="SMART" id="SM01117">
    <property type="entry name" value="Cyt-b5"/>
    <property type="match status" value="1"/>
</dbReference>
<dbReference type="InterPro" id="IPR036400">
    <property type="entry name" value="Cyt_B5-like_heme/steroid_sf"/>
</dbReference>
<dbReference type="GO" id="GO:0016717">
    <property type="term" value="F:oxidoreductase activity, acting on paired donors, with oxidation of a pair of donors resulting in the reduction of molecular oxygen to two molecules of water"/>
    <property type="evidence" value="ECO:0007669"/>
    <property type="project" value="UniProtKB-ARBA"/>
</dbReference>
<comment type="pathway">
    <text evidence="2">Lipid metabolism.</text>
</comment>
<dbReference type="PANTHER" id="PTHR19353:SF30">
    <property type="entry name" value="DELTA 8-(E)-SPHINGOLIPID DESATURASE"/>
    <property type="match status" value="1"/>
</dbReference>
<dbReference type="InterPro" id="IPR001199">
    <property type="entry name" value="Cyt_B5-like_heme/steroid-bd"/>
</dbReference>
<evidence type="ECO:0000313" key="12">
    <source>
        <dbReference type="EMBL" id="KAI0515860.1"/>
    </source>
</evidence>
<keyword evidence="5" id="KW-0479">Metal-binding</keyword>
<dbReference type="OrthoDB" id="260091at2759"/>
<dbReference type="Pfam" id="PF00173">
    <property type="entry name" value="Cyt-b5"/>
    <property type="match status" value="1"/>
</dbReference>
<dbReference type="Gene3D" id="3.10.120.10">
    <property type="entry name" value="Cytochrome b5-like heme/steroid binding domain"/>
    <property type="match status" value="1"/>
</dbReference>
<keyword evidence="8" id="KW-0408">Iron</keyword>
<organism evidence="12 13">
    <name type="scientific">Dendrobium nobile</name>
    <name type="common">Orchid</name>
    <dbReference type="NCBI Taxonomy" id="94219"/>
    <lineage>
        <taxon>Eukaryota</taxon>
        <taxon>Viridiplantae</taxon>
        <taxon>Streptophyta</taxon>
        <taxon>Embryophyta</taxon>
        <taxon>Tracheophyta</taxon>
        <taxon>Spermatophyta</taxon>
        <taxon>Magnoliopsida</taxon>
        <taxon>Liliopsida</taxon>
        <taxon>Asparagales</taxon>
        <taxon>Orchidaceae</taxon>
        <taxon>Epidendroideae</taxon>
        <taxon>Malaxideae</taxon>
        <taxon>Dendrobiinae</taxon>
        <taxon>Dendrobium</taxon>
    </lineage>
</organism>
<evidence type="ECO:0000256" key="4">
    <source>
        <dbReference type="ARBA" id="ARBA00022692"/>
    </source>
</evidence>
<evidence type="ECO:0000256" key="2">
    <source>
        <dbReference type="ARBA" id="ARBA00005189"/>
    </source>
</evidence>
<keyword evidence="7" id="KW-0560">Oxidoreductase</keyword>
<evidence type="ECO:0000256" key="5">
    <source>
        <dbReference type="ARBA" id="ARBA00022723"/>
    </source>
</evidence>
<comment type="subcellular location">
    <subcellularLocation>
        <location evidence="1">Membrane</location>
        <topology evidence="1">Multi-pass membrane protein</topology>
    </subcellularLocation>
</comment>
<dbReference type="GO" id="GO:0016020">
    <property type="term" value="C:membrane"/>
    <property type="evidence" value="ECO:0007669"/>
    <property type="project" value="UniProtKB-SubCell"/>
</dbReference>
<protein>
    <recommendedName>
        <fullName evidence="11">Cytochrome b5 heme-binding domain-containing protein</fullName>
    </recommendedName>
</protein>
<dbReference type="PROSITE" id="PS50255">
    <property type="entry name" value="CYTOCHROME_B5_2"/>
    <property type="match status" value="1"/>
</dbReference>
<name>A0A8T3BQ74_DENNO</name>
<evidence type="ECO:0000256" key="6">
    <source>
        <dbReference type="ARBA" id="ARBA00022989"/>
    </source>
</evidence>
<dbReference type="GO" id="GO:0046872">
    <property type="term" value="F:metal ion binding"/>
    <property type="evidence" value="ECO:0007669"/>
    <property type="project" value="UniProtKB-KW"/>
</dbReference>
<dbReference type="Proteomes" id="UP000829196">
    <property type="component" value="Unassembled WGS sequence"/>
</dbReference>
<evidence type="ECO:0000256" key="7">
    <source>
        <dbReference type="ARBA" id="ARBA00023002"/>
    </source>
</evidence>
<comment type="caution">
    <text evidence="12">The sequence shown here is derived from an EMBL/GenBank/DDBJ whole genome shotgun (WGS) entry which is preliminary data.</text>
</comment>
<dbReference type="InterPro" id="IPR012171">
    <property type="entry name" value="Fatty_acid_desaturase"/>
</dbReference>
<keyword evidence="4" id="KW-0812">Transmembrane</keyword>
<evidence type="ECO:0000256" key="1">
    <source>
        <dbReference type="ARBA" id="ARBA00004141"/>
    </source>
</evidence>
<evidence type="ECO:0000256" key="3">
    <source>
        <dbReference type="ARBA" id="ARBA00009295"/>
    </source>
</evidence>
<feature type="domain" description="Cytochrome b5 heme-binding" evidence="11">
    <location>
        <begin position="8"/>
        <end position="86"/>
    </location>
</feature>
<dbReference type="GO" id="GO:0006629">
    <property type="term" value="P:lipid metabolic process"/>
    <property type="evidence" value="ECO:0007669"/>
    <property type="project" value="UniProtKB-KW"/>
</dbReference>
<keyword evidence="6" id="KW-1133">Transmembrane helix</keyword>
<keyword evidence="9" id="KW-0443">Lipid metabolism</keyword>
<keyword evidence="10" id="KW-0472">Membrane</keyword>
<dbReference type="SMR" id="A0A8T3BQ74"/>
<accession>A0A8T3BQ74</accession>
<dbReference type="PANTHER" id="PTHR19353">
    <property type="entry name" value="FATTY ACID DESATURASE 2"/>
    <property type="match status" value="1"/>
</dbReference>
<reference evidence="12" key="1">
    <citation type="journal article" date="2022" name="Front. Genet.">
        <title>Chromosome-Scale Assembly of the Dendrobium nobile Genome Provides Insights Into the Molecular Mechanism of the Biosynthesis of the Medicinal Active Ingredient of Dendrobium.</title>
        <authorList>
            <person name="Xu Q."/>
            <person name="Niu S.-C."/>
            <person name="Li K.-L."/>
            <person name="Zheng P.-J."/>
            <person name="Zhang X.-J."/>
            <person name="Jia Y."/>
            <person name="Liu Y."/>
            <person name="Niu Y.-X."/>
            <person name="Yu L.-H."/>
            <person name="Chen D.-F."/>
            <person name="Zhang G.-Q."/>
        </authorList>
    </citation>
    <scope>NUCLEOTIDE SEQUENCE</scope>
    <source>
        <tissue evidence="12">Leaf</tissue>
    </source>
</reference>